<evidence type="ECO:0000313" key="3">
    <source>
        <dbReference type="EMBL" id="PRF54223.1"/>
    </source>
</evidence>
<evidence type="ECO:0000256" key="1">
    <source>
        <dbReference type="SAM" id="Phobius"/>
    </source>
</evidence>
<keyword evidence="1" id="KW-0472">Membrane</keyword>
<dbReference type="InterPro" id="IPR028087">
    <property type="entry name" value="Tad_N"/>
</dbReference>
<evidence type="ECO:0000313" key="4">
    <source>
        <dbReference type="Proteomes" id="UP000238982"/>
    </source>
</evidence>
<reference evidence="3 4" key="1">
    <citation type="submission" date="2018-03" db="EMBL/GenBank/DDBJ databases">
        <authorList>
            <person name="Keele B.F."/>
        </authorList>
    </citation>
    <scope>NUCLEOTIDE SEQUENCE [LARGE SCALE GENOMIC DNA]</scope>
    <source>
        <strain evidence="3 4">AU19729</strain>
    </source>
</reference>
<keyword evidence="1" id="KW-1133">Transmembrane helix</keyword>
<feature type="transmembrane region" description="Helical" evidence="1">
    <location>
        <begin position="26"/>
        <end position="44"/>
    </location>
</feature>
<protein>
    <recommendedName>
        <fullName evidence="2">Putative Flp pilus-assembly TadG-like N-terminal domain-containing protein</fullName>
    </recommendedName>
</protein>
<keyword evidence="1" id="KW-0812">Transmembrane</keyword>
<proteinExistence type="predicted"/>
<dbReference type="EMBL" id="PVGH01000108">
    <property type="protein sequence ID" value="PRF54223.1"/>
    <property type="molecule type" value="Genomic_DNA"/>
</dbReference>
<feature type="domain" description="Putative Flp pilus-assembly TadG-like N-terminal" evidence="2">
    <location>
        <begin position="24"/>
        <end position="69"/>
    </location>
</feature>
<name>A0A2S9MAK2_9BURK</name>
<dbReference type="AlphaFoldDB" id="A0A2S9MAK2"/>
<gene>
    <name evidence="3" type="ORF">C6Q15_28815</name>
</gene>
<comment type="caution">
    <text evidence="3">The sequence shown here is derived from an EMBL/GenBank/DDBJ whole genome shotgun (WGS) entry which is preliminary data.</text>
</comment>
<sequence>MRAHQSHRSMKWTGAPERRVRQRGSIAVIAAIWVAVAVIVLGGIDIGRFYAERRHMQAAADLAALSAVQYAAVDSTCQAAKAAALQVANPSANRVPADATIAVTCGVWSAPASGGSALFTRTAGDPIGGQCGGLSAGTVNGQATNAVCVSISEPVNGFFRPGGQIGASALAKSTPTDTFALTTSLLNLNSGLANALLQSLTGAPNALSLSAVDYQGLAQVNLSLAGILANLPVGSNAAVLDGTVTLGQLANAIVQAATQQNLVGANLNVLNQLVVGLCSNNVCGGPKVALNQLVSAALAGGNSAVNASVNALGLLATAVQVANGTNAIAIPSLTVQTPTAVAPLLKATVSGSVSLAGAPPATASGPAGPANCGTSDCQTHTSTAQGNVFLDTSLSLLSTCPNGSLVYSGSACSSGTATPLTAVRLPLTAYVSPATAGLAAVTCSADGTKSARVNVQPGAVAIYIGGTANTPINLNAPSGYVPDGSATPIPLASVNLQSLLNLLNLGGLASTLTTLLDTLTLGLLNVNDISVSISLTPGQVTVPIANQNPTPLTFTYPGAGSAAPATPSTQTASTGQFLSPAVQGIVNSGLTLKLTAARGSVAGLLAQVLNPILGLITGPLLSTLGTTLIPALLQPVDSLLTSVTGLLGLSVGNASVTTTSDSIKCGSPMLVH</sequence>
<dbReference type="Proteomes" id="UP000238982">
    <property type="component" value="Unassembled WGS sequence"/>
</dbReference>
<dbReference type="Pfam" id="PF13400">
    <property type="entry name" value="Tad"/>
    <property type="match status" value="1"/>
</dbReference>
<evidence type="ECO:0000259" key="2">
    <source>
        <dbReference type="Pfam" id="PF13400"/>
    </source>
</evidence>
<organism evidence="3 4">
    <name type="scientific">Burkholderia multivorans</name>
    <dbReference type="NCBI Taxonomy" id="87883"/>
    <lineage>
        <taxon>Bacteria</taxon>
        <taxon>Pseudomonadati</taxon>
        <taxon>Pseudomonadota</taxon>
        <taxon>Betaproteobacteria</taxon>
        <taxon>Burkholderiales</taxon>
        <taxon>Burkholderiaceae</taxon>
        <taxon>Burkholderia</taxon>
        <taxon>Burkholderia cepacia complex</taxon>
    </lineage>
</organism>
<dbReference type="RefSeq" id="WP_105795669.1">
    <property type="nucleotide sequence ID" value="NZ_JAHPNZ010000038.1"/>
</dbReference>
<accession>A0A2S9MAK2</accession>